<feature type="region of interest" description="Disordered" evidence="1">
    <location>
        <begin position="24"/>
        <end position="43"/>
    </location>
</feature>
<dbReference type="AlphaFoldDB" id="A0A9P9E6T2"/>
<feature type="chain" id="PRO_5040249442" evidence="2">
    <location>
        <begin position="19"/>
        <end position="160"/>
    </location>
</feature>
<evidence type="ECO:0000256" key="1">
    <source>
        <dbReference type="SAM" id="MobiDB-lite"/>
    </source>
</evidence>
<evidence type="ECO:0000256" key="2">
    <source>
        <dbReference type="SAM" id="SignalP"/>
    </source>
</evidence>
<comment type="caution">
    <text evidence="3">The sequence shown here is derived from an EMBL/GenBank/DDBJ whole genome shotgun (WGS) entry which is preliminary data.</text>
</comment>
<evidence type="ECO:0000313" key="3">
    <source>
        <dbReference type="EMBL" id="KAH7131963.1"/>
    </source>
</evidence>
<accession>A0A9P9E6T2</accession>
<gene>
    <name evidence="3" type="ORF">B0J11DRAFT_211511</name>
</gene>
<dbReference type="EMBL" id="JAGMWT010000003">
    <property type="protein sequence ID" value="KAH7131963.1"/>
    <property type="molecule type" value="Genomic_DNA"/>
</dbReference>
<proteinExistence type="predicted"/>
<keyword evidence="2" id="KW-0732">Signal</keyword>
<reference evidence="3" key="1">
    <citation type="journal article" date="2021" name="Nat. Commun.">
        <title>Genetic determinants of endophytism in the Arabidopsis root mycobiome.</title>
        <authorList>
            <person name="Mesny F."/>
            <person name="Miyauchi S."/>
            <person name="Thiergart T."/>
            <person name="Pickel B."/>
            <person name="Atanasova L."/>
            <person name="Karlsson M."/>
            <person name="Huettel B."/>
            <person name="Barry K.W."/>
            <person name="Haridas S."/>
            <person name="Chen C."/>
            <person name="Bauer D."/>
            <person name="Andreopoulos W."/>
            <person name="Pangilinan J."/>
            <person name="LaButti K."/>
            <person name="Riley R."/>
            <person name="Lipzen A."/>
            <person name="Clum A."/>
            <person name="Drula E."/>
            <person name="Henrissat B."/>
            <person name="Kohler A."/>
            <person name="Grigoriev I.V."/>
            <person name="Martin F.M."/>
            <person name="Hacquard S."/>
        </authorList>
    </citation>
    <scope>NUCLEOTIDE SEQUENCE</scope>
    <source>
        <strain evidence="3">MPI-CAGE-CH-0243</strain>
    </source>
</reference>
<keyword evidence="4" id="KW-1185">Reference proteome</keyword>
<dbReference type="Proteomes" id="UP000700596">
    <property type="component" value="Unassembled WGS sequence"/>
</dbReference>
<feature type="signal peptide" evidence="2">
    <location>
        <begin position="1"/>
        <end position="18"/>
    </location>
</feature>
<evidence type="ECO:0000313" key="4">
    <source>
        <dbReference type="Proteomes" id="UP000700596"/>
    </source>
</evidence>
<name>A0A9P9E6T2_9PLEO</name>
<protein>
    <submittedName>
        <fullName evidence="3">Uncharacterized protein</fullName>
    </submittedName>
</protein>
<organism evidence="3 4">
    <name type="scientific">Dendryphion nanum</name>
    <dbReference type="NCBI Taxonomy" id="256645"/>
    <lineage>
        <taxon>Eukaryota</taxon>
        <taxon>Fungi</taxon>
        <taxon>Dikarya</taxon>
        <taxon>Ascomycota</taxon>
        <taxon>Pezizomycotina</taxon>
        <taxon>Dothideomycetes</taxon>
        <taxon>Pleosporomycetidae</taxon>
        <taxon>Pleosporales</taxon>
        <taxon>Torulaceae</taxon>
        <taxon>Dendryphion</taxon>
    </lineage>
</organism>
<sequence>MRLSSLLILAPLLVASEARNIALPSLAPPPPAPTGRVGGPSTSPISAILNQTQIGVAWNPPLNIHLGQTPRPPVYRGLVTNRLDCNKMSPQQVQVAYDSDYRCKFFASRSCNGTELSGPKLNNATYSGRVGSGKLWAIMGFNSYKCWSEKKSNRTKPVWT</sequence>